<comment type="caution">
    <text evidence="1">The sequence shown here is derived from an EMBL/GenBank/DDBJ whole genome shotgun (WGS) entry which is preliminary data.</text>
</comment>
<gene>
    <name evidence="1" type="ORF">NS365_07610</name>
</gene>
<organism evidence="1 2">
    <name type="scientific">Aureimonas ureilytica</name>
    <dbReference type="NCBI Taxonomy" id="401562"/>
    <lineage>
        <taxon>Bacteria</taxon>
        <taxon>Pseudomonadati</taxon>
        <taxon>Pseudomonadota</taxon>
        <taxon>Alphaproteobacteria</taxon>
        <taxon>Hyphomicrobiales</taxon>
        <taxon>Aurantimonadaceae</taxon>
        <taxon>Aureimonas</taxon>
    </lineage>
</organism>
<dbReference type="SUPFAM" id="SSF53822">
    <property type="entry name" value="Periplasmic binding protein-like I"/>
    <property type="match status" value="1"/>
</dbReference>
<keyword evidence="2" id="KW-1185">Reference proteome</keyword>
<dbReference type="AlphaFoldDB" id="A0A175RS96"/>
<dbReference type="PATRIC" id="fig|401562.4.peg.1254"/>
<dbReference type="RefSeq" id="WP_058599684.1">
    <property type="nucleotide sequence ID" value="NZ_LDQA01000019.1"/>
</dbReference>
<dbReference type="Proteomes" id="UP000078529">
    <property type="component" value="Unassembled WGS sequence"/>
</dbReference>
<evidence type="ECO:0000313" key="2">
    <source>
        <dbReference type="Proteomes" id="UP000078529"/>
    </source>
</evidence>
<dbReference type="InterPro" id="IPR028082">
    <property type="entry name" value="Peripla_BP_I"/>
</dbReference>
<name>A0A175RS96_9HYPH</name>
<reference evidence="1 2" key="1">
    <citation type="journal article" date="2016" name="Front. Microbiol.">
        <title>Genomic Resource of Rice Seed Associated Bacteria.</title>
        <authorList>
            <person name="Midha S."/>
            <person name="Bansal K."/>
            <person name="Sharma S."/>
            <person name="Kumar N."/>
            <person name="Patil P.P."/>
            <person name="Chaudhry V."/>
            <person name="Patil P.B."/>
        </authorList>
    </citation>
    <scope>NUCLEOTIDE SEQUENCE [LARGE SCALE GENOMIC DNA]</scope>
    <source>
        <strain evidence="1 2">NS365</strain>
    </source>
</reference>
<proteinExistence type="predicted"/>
<dbReference type="EMBL" id="LDQA01000019">
    <property type="protein sequence ID" value="KTR06283.1"/>
    <property type="molecule type" value="Genomic_DNA"/>
</dbReference>
<evidence type="ECO:0000313" key="1">
    <source>
        <dbReference type="EMBL" id="KTR06283.1"/>
    </source>
</evidence>
<accession>A0A175RS96</accession>
<sequence>MDELSYPAAKARMPKMHNVPATPECSGLRIPEEQSANGTLGQAADVIRVRLGGGPRPKDVLAENDGMPLRAVEAIKTTGASGLAWQRLRRYRLRCP</sequence>
<protein>
    <submittedName>
        <fullName evidence="1">Uncharacterized protein</fullName>
    </submittedName>
</protein>